<keyword evidence="1" id="KW-0676">Redox-active center</keyword>
<evidence type="ECO:0000313" key="4">
    <source>
        <dbReference type="EMBL" id="ANO51816.1"/>
    </source>
</evidence>
<evidence type="ECO:0000259" key="3">
    <source>
        <dbReference type="PROSITE" id="PS51352"/>
    </source>
</evidence>
<feature type="domain" description="Thioredoxin" evidence="3">
    <location>
        <begin position="25"/>
        <end position="165"/>
    </location>
</feature>
<dbReference type="InterPro" id="IPR000866">
    <property type="entry name" value="AhpC/TSA"/>
</dbReference>
<dbReference type="STRING" id="1548547.BA177_11935"/>
<dbReference type="PANTHER" id="PTHR42852">
    <property type="entry name" value="THIOL:DISULFIDE INTERCHANGE PROTEIN DSBE"/>
    <property type="match status" value="1"/>
</dbReference>
<dbReference type="RefSeq" id="WP_068616494.1">
    <property type="nucleotide sequence ID" value="NZ_CP016268.1"/>
</dbReference>
<evidence type="ECO:0000256" key="1">
    <source>
        <dbReference type="ARBA" id="ARBA00023284"/>
    </source>
</evidence>
<keyword evidence="2" id="KW-0732">Signal</keyword>
<dbReference type="OrthoDB" id="9788279at2"/>
<dbReference type="PROSITE" id="PS00194">
    <property type="entry name" value="THIOREDOXIN_1"/>
    <property type="match status" value="1"/>
</dbReference>
<dbReference type="PROSITE" id="PS51352">
    <property type="entry name" value="THIOREDOXIN_2"/>
    <property type="match status" value="1"/>
</dbReference>
<dbReference type="Pfam" id="PF00578">
    <property type="entry name" value="AhpC-TSA"/>
    <property type="match status" value="1"/>
</dbReference>
<dbReference type="CDD" id="cd02966">
    <property type="entry name" value="TlpA_like_family"/>
    <property type="match status" value="1"/>
</dbReference>
<proteinExistence type="predicted"/>
<protein>
    <submittedName>
        <fullName evidence="4">Redoxin</fullName>
    </submittedName>
</protein>
<feature type="signal peptide" evidence="2">
    <location>
        <begin position="1"/>
        <end position="22"/>
    </location>
</feature>
<accession>A0A193LH82</accession>
<dbReference type="PANTHER" id="PTHR42852:SF17">
    <property type="entry name" value="THIOREDOXIN-LIKE PROTEIN HI_1115"/>
    <property type="match status" value="1"/>
</dbReference>
<dbReference type="InterPro" id="IPR050553">
    <property type="entry name" value="Thioredoxin_ResA/DsbE_sf"/>
</dbReference>
<sequence length="166" mass="18648">MNGLKSLLLGCALSVVSVATLASSSLTGQEAPDFALKSASGSNLRLSEYRGDVVMINFWATWCGPCRQEMPLLDDLYTRYERVGFKLLGVNIDDDSRRAMEMVEELGVKFPVLFDESKDVSRLYQVEAMPVTVLVDRNGTVRHVHHGYKPGYEQKYLTQIRGLLRE</sequence>
<dbReference type="SUPFAM" id="SSF52833">
    <property type="entry name" value="Thioredoxin-like"/>
    <property type="match status" value="1"/>
</dbReference>
<dbReference type="InterPro" id="IPR013766">
    <property type="entry name" value="Thioredoxin_domain"/>
</dbReference>
<dbReference type="EMBL" id="CP016268">
    <property type="protein sequence ID" value="ANO51816.1"/>
    <property type="molecule type" value="Genomic_DNA"/>
</dbReference>
<feature type="chain" id="PRO_5008260266" evidence="2">
    <location>
        <begin position="23"/>
        <end position="166"/>
    </location>
</feature>
<dbReference type="Gene3D" id="3.40.30.10">
    <property type="entry name" value="Glutaredoxin"/>
    <property type="match status" value="1"/>
</dbReference>
<evidence type="ECO:0000313" key="5">
    <source>
        <dbReference type="Proteomes" id="UP000092695"/>
    </source>
</evidence>
<evidence type="ECO:0000256" key="2">
    <source>
        <dbReference type="SAM" id="SignalP"/>
    </source>
</evidence>
<reference evidence="4 5" key="1">
    <citation type="submission" date="2016-06" db="EMBL/GenBank/DDBJ databases">
        <title>Complete genome sequence of a deep-branching marine Gamma Proteobacterium Woeseia oceani type strain XK5.</title>
        <authorList>
            <person name="Mu D."/>
            <person name="Du Z."/>
        </authorList>
    </citation>
    <scope>NUCLEOTIDE SEQUENCE [LARGE SCALE GENOMIC DNA]</scope>
    <source>
        <strain evidence="4 5">XK5</strain>
    </source>
</reference>
<dbReference type="Proteomes" id="UP000092695">
    <property type="component" value="Chromosome"/>
</dbReference>
<dbReference type="GO" id="GO:0015036">
    <property type="term" value="F:disulfide oxidoreductase activity"/>
    <property type="evidence" value="ECO:0007669"/>
    <property type="project" value="UniProtKB-ARBA"/>
</dbReference>
<dbReference type="KEGG" id="woc:BA177_11935"/>
<dbReference type="GO" id="GO:0016209">
    <property type="term" value="F:antioxidant activity"/>
    <property type="evidence" value="ECO:0007669"/>
    <property type="project" value="InterPro"/>
</dbReference>
<organism evidence="4 5">
    <name type="scientific">Woeseia oceani</name>
    <dbReference type="NCBI Taxonomy" id="1548547"/>
    <lineage>
        <taxon>Bacteria</taxon>
        <taxon>Pseudomonadati</taxon>
        <taxon>Pseudomonadota</taxon>
        <taxon>Gammaproteobacteria</taxon>
        <taxon>Woeseiales</taxon>
        <taxon>Woeseiaceae</taxon>
        <taxon>Woeseia</taxon>
    </lineage>
</organism>
<dbReference type="AlphaFoldDB" id="A0A193LH82"/>
<gene>
    <name evidence="4" type="ORF">BA177_11935</name>
</gene>
<dbReference type="InterPro" id="IPR017937">
    <property type="entry name" value="Thioredoxin_CS"/>
</dbReference>
<name>A0A193LH82_9GAMM</name>
<dbReference type="InterPro" id="IPR036249">
    <property type="entry name" value="Thioredoxin-like_sf"/>
</dbReference>
<keyword evidence="5" id="KW-1185">Reference proteome</keyword>